<comment type="caution">
    <text evidence="1">The sequence shown here is derived from an EMBL/GenBank/DDBJ whole genome shotgun (WGS) entry which is preliminary data.</text>
</comment>
<protein>
    <recommendedName>
        <fullName evidence="3">Reverse transcriptase domain-containing protein</fullName>
    </recommendedName>
</protein>
<organism evidence="1 2">
    <name type="scientific">Periplaneta americana</name>
    <name type="common">American cockroach</name>
    <name type="synonym">Blatta americana</name>
    <dbReference type="NCBI Taxonomy" id="6978"/>
    <lineage>
        <taxon>Eukaryota</taxon>
        <taxon>Metazoa</taxon>
        <taxon>Ecdysozoa</taxon>
        <taxon>Arthropoda</taxon>
        <taxon>Hexapoda</taxon>
        <taxon>Insecta</taxon>
        <taxon>Pterygota</taxon>
        <taxon>Neoptera</taxon>
        <taxon>Polyneoptera</taxon>
        <taxon>Dictyoptera</taxon>
        <taxon>Blattodea</taxon>
        <taxon>Blattoidea</taxon>
        <taxon>Blattidae</taxon>
        <taxon>Blattinae</taxon>
        <taxon>Periplaneta</taxon>
    </lineage>
</organism>
<dbReference type="SUPFAM" id="SSF56672">
    <property type="entry name" value="DNA/RNA polymerases"/>
    <property type="match status" value="1"/>
</dbReference>
<keyword evidence="2" id="KW-1185">Reference proteome</keyword>
<evidence type="ECO:0000313" key="2">
    <source>
        <dbReference type="Proteomes" id="UP001148838"/>
    </source>
</evidence>
<dbReference type="InterPro" id="IPR043502">
    <property type="entry name" value="DNA/RNA_pol_sf"/>
</dbReference>
<dbReference type="EMBL" id="JAJSOF020000031">
    <property type="protein sequence ID" value="KAJ4430523.1"/>
    <property type="molecule type" value="Genomic_DNA"/>
</dbReference>
<gene>
    <name evidence="1" type="ORF">ANN_19111</name>
</gene>
<proteinExistence type="predicted"/>
<accession>A0ABQ8S9C6</accession>
<evidence type="ECO:0008006" key="3">
    <source>
        <dbReference type="Google" id="ProtNLM"/>
    </source>
</evidence>
<reference evidence="1 2" key="1">
    <citation type="journal article" date="2022" name="Allergy">
        <title>Genome assembly and annotation of Periplaneta americana reveal a comprehensive cockroach allergen profile.</title>
        <authorList>
            <person name="Wang L."/>
            <person name="Xiong Q."/>
            <person name="Saelim N."/>
            <person name="Wang L."/>
            <person name="Nong W."/>
            <person name="Wan A.T."/>
            <person name="Shi M."/>
            <person name="Liu X."/>
            <person name="Cao Q."/>
            <person name="Hui J.H.L."/>
            <person name="Sookrung N."/>
            <person name="Leung T.F."/>
            <person name="Tungtrongchitr A."/>
            <person name="Tsui S.K.W."/>
        </authorList>
    </citation>
    <scope>NUCLEOTIDE SEQUENCE [LARGE SCALE GENOMIC DNA]</scope>
    <source>
        <strain evidence="1">PWHHKU_190912</strain>
    </source>
</reference>
<evidence type="ECO:0000313" key="1">
    <source>
        <dbReference type="EMBL" id="KAJ4430523.1"/>
    </source>
</evidence>
<sequence length="79" mass="8977">MEVIPTEQYGFIPGKSMVQAVQSVLEYIEDSINKPKGHVFAALIDYKKAFDGINRNILMQKLEAVLGPEDQFYNLKRTS</sequence>
<dbReference type="Proteomes" id="UP001148838">
    <property type="component" value="Unassembled WGS sequence"/>
</dbReference>
<name>A0ABQ8S9C6_PERAM</name>